<evidence type="ECO:0000256" key="1">
    <source>
        <dbReference type="SAM" id="MobiDB-lite"/>
    </source>
</evidence>
<feature type="region of interest" description="Disordered" evidence="1">
    <location>
        <begin position="37"/>
        <end position="60"/>
    </location>
</feature>
<sequence>MIPCRYFLPREERFRTRSTSVGRIRQKSWLIPVTHREPRSGSLKRSHVQLPPDRTASGSYVSHQNVVTLSTTTSSGVRGEGDHHLGALEGMGVIIEPLSEFSSTESVTNESPGNFSKSARSSTVAINYHQNLSSHHHANTTTATAHHRHPNKSLKAPSQVDTAKDVQSVGDISGGSLPPPVVDVQEELLRSIRTLIVKQEEVEAQNLLVAEWRLVAQAIDKILFWIFFTVTLVSSAVFLLILPCYKRSFYGPNKPPPPPTE</sequence>
<name>A0A8J2KW57_9HEXA</name>
<organism evidence="3 4">
    <name type="scientific">Allacma fusca</name>
    <dbReference type="NCBI Taxonomy" id="39272"/>
    <lineage>
        <taxon>Eukaryota</taxon>
        <taxon>Metazoa</taxon>
        <taxon>Ecdysozoa</taxon>
        <taxon>Arthropoda</taxon>
        <taxon>Hexapoda</taxon>
        <taxon>Collembola</taxon>
        <taxon>Symphypleona</taxon>
        <taxon>Sminthuridae</taxon>
        <taxon>Allacma</taxon>
    </lineage>
</organism>
<accession>A0A8J2KW57</accession>
<feature type="region of interest" description="Disordered" evidence="1">
    <location>
        <begin position="138"/>
        <end position="161"/>
    </location>
</feature>
<comment type="caution">
    <text evidence="3">The sequence shown here is derived from an EMBL/GenBank/DDBJ whole genome shotgun (WGS) entry which is preliminary data.</text>
</comment>
<keyword evidence="2" id="KW-0812">Transmembrane</keyword>
<dbReference type="EMBL" id="CAJVCH010237763">
    <property type="protein sequence ID" value="CAG7732806.1"/>
    <property type="molecule type" value="Genomic_DNA"/>
</dbReference>
<feature type="transmembrane region" description="Helical" evidence="2">
    <location>
        <begin position="222"/>
        <end position="245"/>
    </location>
</feature>
<keyword evidence="2" id="KW-0472">Membrane</keyword>
<reference evidence="3" key="1">
    <citation type="submission" date="2021-06" db="EMBL/GenBank/DDBJ databases">
        <authorList>
            <person name="Hodson N. C."/>
            <person name="Mongue J. A."/>
            <person name="Jaron S. K."/>
        </authorList>
    </citation>
    <scope>NUCLEOTIDE SEQUENCE</scope>
</reference>
<keyword evidence="2" id="KW-1133">Transmembrane helix</keyword>
<dbReference type="Proteomes" id="UP000708208">
    <property type="component" value="Unassembled WGS sequence"/>
</dbReference>
<evidence type="ECO:0000313" key="3">
    <source>
        <dbReference type="EMBL" id="CAG7732806.1"/>
    </source>
</evidence>
<keyword evidence="4" id="KW-1185">Reference proteome</keyword>
<gene>
    <name evidence="3" type="ORF">AFUS01_LOCUS21293</name>
</gene>
<evidence type="ECO:0000313" key="4">
    <source>
        <dbReference type="Proteomes" id="UP000708208"/>
    </source>
</evidence>
<proteinExistence type="predicted"/>
<protein>
    <recommendedName>
        <fullName evidence="5">Neurotransmitter-gated ion-channel transmembrane domain-containing protein</fullName>
    </recommendedName>
</protein>
<evidence type="ECO:0000256" key="2">
    <source>
        <dbReference type="SAM" id="Phobius"/>
    </source>
</evidence>
<dbReference type="OrthoDB" id="6432620at2759"/>
<dbReference type="AlphaFoldDB" id="A0A8J2KW57"/>
<evidence type="ECO:0008006" key="5">
    <source>
        <dbReference type="Google" id="ProtNLM"/>
    </source>
</evidence>